<keyword evidence="3" id="KW-0804">Transcription</keyword>
<evidence type="ECO:0000256" key="1">
    <source>
        <dbReference type="ARBA" id="ARBA00023015"/>
    </source>
</evidence>
<dbReference type="PANTHER" id="PTHR30055:SF234">
    <property type="entry name" value="HTH-TYPE TRANSCRIPTIONAL REGULATOR BETI"/>
    <property type="match status" value="1"/>
</dbReference>
<feature type="domain" description="HTH tetR-type" evidence="6">
    <location>
        <begin position="21"/>
        <end position="81"/>
    </location>
</feature>
<evidence type="ECO:0000256" key="2">
    <source>
        <dbReference type="ARBA" id="ARBA00023125"/>
    </source>
</evidence>
<gene>
    <name evidence="7" type="ORF">MKUB_24570</name>
</gene>
<dbReference type="SUPFAM" id="SSF46689">
    <property type="entry name" value="Homeodomain-like"/>
    <property type="match status" value="1"/>
</dbReference>
<keyword evidence="1" id="KW-0805">Transcription regulation</keyword>
<dbReference type="Pfam" id="PF00440">
    <property type="entry name" value="TetR_N"/>
    <property type="match status" value="1"/>
</dbReference>
<evidence type="ECO:0000256" key="4">
    <source>
        <dbReference type="PROSITE-ProRule" id="PRU00335"/>
    </source>
</evidence>
<evidence type="ECO:0000313" key="8">
    <source>
        <dbReference type="Proteomes" id="UP000465306"/>
    </source>
</evidence>
<name>A0ABQ1BMT1_9MYCO</name>
<evidence type="ECO:0000259" key="6">
    <source>
        <dbReference type="PROSITE" id="PS50977"/>
    </source>
</evidence>
<accession>A0ABQ1BMT1</accession>
<feature type="region of interest" description="Disordered" evidence="5">
    <location>
        <begin position="1"/>
        <end position="20"/>
    </location>
</feature>
<feature type="DNA-binding region" description="H-T-H motif" evidence="4">
    <location>
        <begin position="44"/>
        <end position="63"/>
    </location>
</feature>
<dbReference type="Gene3D" id="1.10.357.10">
    <property type="entry name" value="Tetracycline Repressor, domain 2"/>
    <property type="match status" value="1"/>
</dbReference>
<dbReference type="PROSITE" id="PS50977">
    <property type="entry name" value="HTH_TETR_2"/>
    <property type="match status" value="1"/>
</dbReference>
<comment type="caution">
    <text evidence="7">The sequence shown here is derived from an EMBL/GenBank/DDBJ whole genome shotgun (WGS) entry which is preliminary data.</text>
</comment>
<proteinExistence type="predicted"/>
<organism evidence="7 8">
    <name type="scientific">Mycobacterium kubicae</name>
    <dbReference type="NCBI Taxonomy" id="120959"/>
    <lineage>
        <taxon>Bacteria</taxon>
        <taxon>Bacillati</taxon>
        <taxon>Actinomycetota</taxon>
        <taxon>Actinomycetes</taxon>
        <taxon>Mycobacteriales</taxon>
        <taxon>Mycobacteriaceae</taxon>
        <taxon>Mycobacterium</taxon>
        <taxon>Mycobacterium simiae complex</taxon>
    </lineage>
</organism>
<keyword evidence="8" id="KW-1185">Reference proteome</keyword>
<dbReference type="InterPro" id="IPR009057">
    <property type="entry name" value="Homeodomain-like_sf"/>
</dbReference>
<dbReference type="EMBL" id="BLKU01000003">
    <property type="protein sequence ID" value="GFG64967.1"/>
    <property type="molecule type" value="Genomic_DNA"/>
</dbReference>
<dbReference type="Proteomes" id="UP000465306">
    <property type="component" value="Unassembled WGS sequence"/>
</dbReference>
<protein>
    <recommendedName>
        <fullName evidence="6">HTH tetR-type domain-containing protein</fullName>
    </recommendedName>
</protein>
<dbReference type="InterPro" id="IPR001647">
    <property type="entry name" value="HTH_TetR"/>
</dbReference>
<evidence type="ECO:0000313" key="7">
    <source>
        <dbReference type="EMBL" id="GFG64967.1"/>
    </source>
</evidence>
<dbReference type="PANTHER" id="PTHR30055">
    <property type="entry name" value="HTH-TYPE TRANSCRIPTIONAL REGULATOR RUTR"/>
    <property type="match status" value="1"/>
</dbReference>
<reference evidence="7 8" key="1">
    <citation type="journal article" date="2019" name="Emerg. Microbes Infect.">
        <title>Comprehensive subspecies identification of 175 nontuberculous mycobacteria species based on 7547 genomic profiles.</title>
        <authorList>
            <person name="Matsumoto Y."/>
            <person name="Kinjo T."/>
            <person name="Motooka D."/>
            <person name="Nabeya D."/>
            <person name="Jung N."/>
            <person name="Uechi K."/>
            <person name="Horii T."/>
            <person name="Iida T."/>
            <person name="Fujita J."/>
            <person name="Nakamura S."/>
        </authorList>
    </citation>
    <scope>NUCLEOTIDE SEQUENCE [LARGE SCALE GENOMIC DNA]</scope>
    <source>
        <strain evidence="7 8">JCM 13573</strain>
    </source>
</reference>
<evidence type="ECO:0000256" key="3">
    <source>
        <dbReference type="ARBA" id="ARBA00023163"/>
    </source>
</evidence>
<sequence length="218" mass="23380">MVVSGRVAPTRPAHGNQPRAERTRALAIDVTVRIVLAEGVAAASGRHIADEAGVTWGVIQYHFGDRDGLLMAVVDRGFGELLDALRSLPSATPEITTRDRVEAVVTAAWQAMSTPTARAANEILIGTRATRGAAATGHLKQLAKTFATVGRTIDLDLDPMHSAAIGEHLLTTLRGMVTTQLIMPSPVDTARERRVLIDILTSYIDQHFAANQRTESTS</sequence>
<dbReference type="InterPro" id="IPR050109">
    <property type="entry name" value="HTH-type_TetR-like_transc_reg"/>
</dbReference>
<keyword evidence="2 4" id="KW-0238">DNA-binding</keyword>
<evidence type="ECO:0000256" key="5">
    <source>
        <dbReference type="SAM" id="MobiDB-lite"/>
    </source>
</evidence>